<evidence type="ECO:0000313" key="3">
    <source>
        <dbReference type="Proteomes" id="UP001642409"/>
    </source>
</evidence>
<reference evidence="1" key="1">
    <citation type="submission" date="2023-06" db="EMBL/GenBank/DDBJ databases">
        <authorList>
            <person name="Kurt Z."/>
        </authorList>
    </citation>
    <scope>NUCLEOTIDE SEQUENCE</scope>
</reference>
<gene>
    <name evidence="2" type="ORF">HINF_LOCUS72110</name>
    <name evidence="1" type="ORF">HINF_LOCUS743</name>
</gene>
<name>A0AA86N5E1_9EUKA</name>
<accession>A0AA86N5E1</accession>
<evidence type="ECO:0000313" key="2">
    <source>
        <dbReference type="EMBL" id="CAL6103364.1"/>
    </source>
</evidence>
<dbReference type="EMBL" id="CAXDID020000565">
    <property type="protein sequence ID" value="CAL6103364.1"/>
    <property type="molecule type" value="Genomic_DNA"/>
</dbReference>
<protein>
    <submittedName>
        <fullName evidence="2">Hypothetical_protein</fullName>
    </submittedName>
</protein>
<dbReference type="EMBL" id="CATOUU010000018">
    <property type="protein sequence ID" value="CAI9913098.1"/>
    <property type="molecule type" value="Genomic_DNA"/>
</dbReference>
<keyword evidence="3" id="KW-1185">Reference proteome</keyword>
<dbReference type="AlphaFoldDB" id="A0AA86N5E1"/>
<sequence>MSALPFKMGVLPLWSSGGSPGSIHPCSPFWFYRIILSWGQLRLVFRRLVFNKVIVCLVMSFDSITCSTTADDCMVRLYASDIVGMISRFQGVRIEHNVDCSLEFHVCDICRDICVEPVMQTNPCQQLELPGFIIRCAL</sequence>
<comment type="caution">
    <text evidence="1">The sequence shown here is derived from an EMBL/GenBank/DDBJ whole genome shotgun (WGS) entry which is preliminary data.</text>
</comment>
<reference evidence="2 3" key="2">
    <citation type="submission" date="2024-07" db="EMBL/GenBank/DDBJ databases">
        <authorList>
            <person name="Akdeniz Z."/>
        </authorList>
    </citation>
    <scope>NUCLEOTIDE SEQUENCE [LARGE SCALE GENOMIC DNA]</scope>
</reference>
<proteinExistence type="predicted"/>
<evidence type="ECO:0000313" key="1">
    <source>
        <dbReference type="EMBL" id="CAI9913098.1"/>
    </source>
</evidence>
<dbReference type="Proteomes" id="UP001642409">
    <property type="component" value="Unassembled WGS sequence"/>
</dbReference>
<organism evidence="1">
    <name type="scientific">Hexamita inflata</name>
    <dbReference type="NCBI Taxonomy" id="28002"/>
    <lineage>
        <taxon>Eukaryota</taxon>
        <taxon>Metamonada</taxon>
        <taxon>Diplomonadida</taxon>
        <taxon>Hexamitidae</taxon>
        <taxon>Hexamitinae</taxon>
        <taxon>Hexamita</taxon>
    </lineage>
</organism>